<evidence type="ECO:0000313" key="2">
    <source>
        <dbReference type="Proteomes" id="UP000026905"/>
    </source>
</evidence>
<dbReference type="KEGG" id="vg:19525111"/>
<reference evidence="2" key="1">
    <citation type="submission" date="2014-09" db="EMBL/GenBank/DDBJ databases">
        <authorList>
            <person name="Sauder A.B."/>
            <person name="McKenzie Q.R."/>
            <person name="Temple L.M."/>
            <person name="Alexis B.K."/>
            <person name="Al-Atrache Z."/>
            <person name="Lewis L.O."/>
            <person name="Loesser-Casey K.E."/>
            <person name="Mitchell K.J."/>
        </authorList>
    </citation>
    <scope>NUCLEOTIDE SEQUENCE [LARGE SCALE GENOMIC DNA]</scope>
</reference>
<dbReference type="Proteomes" id="UP000026905">
    <property type="component" value="Segment"/>
</dbReference>
<keyword evidence="2" id="KW-1185">Reference proteome</keyword>
<accession>A0A024B2F5</accession>
<dbReference type="EMBL" id="KJ489400">
    <property type="protein sequence ID" value="AHZ10361.1"/>
    <property type="molecule type" value="Genomic_DNA"/>
</dbReference>
<organism evidence="1 2">
    <name type="scientific">Bacillus phage Hoody T</name>
    <dbReference type="NCBI Taxonomy" id="1486660"/>
    <lineage>
        <taxon>Viruses</taxon>
        <taxon>Duplodnaviria</taxon>
        <taxon>Heunggongvirae</taxon>
        <taxon>Uroviricota</taxon>
        <taxon>Caudoviricetes</taxon>
        <taxon>Herelleviridae</taxon>
        <taxon>Bastillevirinae</taxon>
        <taxon>Bastillevirus</taxon>
        <taxon>Bastillevirus hoodyT</taxon>
    </lineage>
</organism>
<name>A0A024B2F5_9CAUD</name>
<proteinExistence type="predicted"/>
<dbReference type="RefSeq" id="YP_009035246.1">
    <property type="nucleotide sequence ID" value="NC_024205.1"/>
</dbReference>
<sequence>MITHEMLDKRICDVEEAAENPQTYREFIRESEEEFCMASAPLEDMTVDALTDYFEFMDYLWEK</sequence>
<protein>
    <submittedName>
        <fullName evidence="1">Uncharacterized protein</fullName>
    </submittedName>
</protein>
<evidence type="ECO:0000313" key="1">
    <source>
        <dbReference type="EMBL" id="AHZ10361.1"/>
    </source>
</evidence>
<dbReference type="GeneID" id="19525111"/>